<dbReference type="GO" id="GO:0009288">
    <property type="term" value="C:bacterial-type flagellum"/>
    <property type="evidence" value="ECO:0007669"/>
    <property type="project" value="InterPro"/>
</dbReference>
<comment type="caution">
    <text evidence="2">The sequence shown here is derived from an EMBL/GenBank/DDBJ whole genome shotgun (WGS) entry which is preliminary data.</text>
</comment>
<dbReference type="EMBL" id="VUOA01000019">
    <property type="protein sequence ID" value="KAA2237579.1"/>
    <property type="molecule type" value="Genomic_DNA"/>
</dbReference>
<dbReference type="AlphaFoldDB" id="A0A5B2VGW4"/>
<reference evidence="2 3" key="2">
    <citation type="submission" date="2019-09" db="EMBL/GenBank/DDBJ databases">
        <authorList>
            <person name="Jin C."/>
        </authorList>
    </citation>
    <scope>NUCLEOTIDE SEQUENCE [LARGE SCALE GENOMIC DNA]</scope>
    <source>
        <strain evidence="2 3">BN140002</strain>
    </source>
</reference>
<keyword evidence="3" id="KW-1185">Reference proteome</keyword>
<dbReference type="PANTHER" id="PTHR42792">
    <property type="entry name" value="FLAGELLIN"/>
    <property type="match status" value="1"/>
</dbReference>
<evidence type="ECO:0000313" key="2">
    <source>
        <dbReference type="EMBL" id="KAA2237579.1"/>
    </source>
</evidence>
<accession>A0A5B2VGW4</accession>
<proteinExistence type="predicted"/>
<feature type="region of interest" description="Disordered" evidence="1">
    <location>
        <begin position="1"/>
        <end position="20"/>
    </location>
</feature>
<dbReference type="GO" id="GO:0005198">
    <property type="term" value="F:structural molecule activity"/>
    <property type="evidence" value="ECO:0007669"/>
    <property type="project" value="InterPro"/>
</dbReference>
<dbReference type="InterPro" id="IPR001492">
    <property type="entry name" value="Flagellin"/>
</dbReference>
<dbReference type="PANTHER" id="PTHR42792:SF1">
    <property type="entry name" value="FLAGELLAR HOOK-ASSOCIATED PROTEIN 3"/>
    <property type="match status" value="1"/>
</dbReference>
<protein>
    <submittedName>
        <fullName evidence="2">Uncharacterized protein</fullName>
    </submittedName>
</protein>
<reference evidence="2 3" key="1">
    <citation type="submission" date="2019-09" db="EMBL/GenBank/DDBJ databases">
        <title>Salinarimonas rosea gen. nov., sp. nov., a new member of the a-2 subgroup of the Proteobacteria.</title>
        <authorList>
            <person name="Liu J."/>
        </authorList>
    </citation>
    <scope>NUCLEOTIDE SEQUENCE [LARGE SCALE GENOMIC DNA]</scope>
    <source>
        <strain evidence="2 3">BN140002</strain>
    </source>
</reference>
<evidence type="ECO:0000256" key="1">
    <source>
        <dbReference type="SAM" id="MobiDB-lite"/>
    </source>
</evidence>
<name>A0A5B2VGW4_9HYPH</name>
<dbReference type="Proteomes" id="UP000323142">
    <property type="component" value="Unassembled WGS sequence"/>
</dbReference>
<gene>
    <name evidence="2" type="ORF">F0L46_11405</name>
</gene>
<dbReference type="RefSeq" id="WP_149817509.1">
    <property type="nucleotide sequence ID" value="NZ_VUOA01000019.1"/>
</dbReference>
<evidence type="ECO:0000313" key="3">
    <source>
        <dbReference type="Proteomes" id="UP000323142"/>
    </source>
</evidence>
<dbReference type="OrthoDB" id="7312911at2"/>
<dbReference type="SUPFAM" id="SSF64518">
    <property type="entry name" value="Phase 1 flagellin"/>
    <property type="match status" value="1"/>
</dbReference>
<organism evidence="2 3">
    <name type="scientific">Salinarimonas soli</name>
    <dbReference type="NCBI Taxonomy" id="1638099"/>
    <lineage>
        <taxon>Bacteria</taxon>
        <taxon>Pseudomonadati</taxon>
        <taxon>Pseudomonadota</taxon>
        <taxon>Alphaproteobacteria</taxon>
        <taxon>Hyphomicrobiales</taxon>
        <taxon>Salinarimonadaceae</taxon>
        <taxon>Salinarimonas</taxon>
    </lineage>
</organism>
<sequence length="493" mass="50609">MALTPFAAGSAGTRRTAESFTTMRRDLEDLQRQLATGQRSDTFSGLGLGRRTSLDVRAKLSAIAGYQEGIANGSLRLQVMNKGLESVTKAIGQQKAQSTPPSFEPGGSGQTPMQRVAMANLRHAVDVLNANVNGRYLYGGRADDKPPVADVDAMLNGDATGRGLIAVIADMKAADRGTAASPGLLTVGGSGALTTLTETSATNGFEIPAQTPLGSASISASVSGAAGSRALSFTVNTVPAEGEAVSFELGLRDGTTLRIALTARAGSPAADARSFQIGATAATTGDNLRAAVDAAVRDALPALDAASAMRATTAFFDGTAPGAMTWYKGEGVRSVAPPDPLYSVTARNGVPLRVDTAQSVGVGARANEAGFTNMLAGFAVMAAETFSTDPAKRDGEAARYAALAARSTASLDPPADKGNLRDIVADLGYASAALDGAKSRHQSAKVMWENAIAGVEKANDEEVAASILSLQTRLQASYQTTSILSKLSMVNYL</sequence>